<keyword evidence="2" id="KW-1185">Reference proteome</keyword>
<protein>
    <submittedName>
        <fullName evidence="1">Uncharacterized protein</fullName>
    </submittedName>
</protein>
<dbReference type="EMBL" id="BDGJ01000016">
    <property type="protein sequence ID" value="GAW91397.1"/>
    <property type="molecule type" value="Genomic_DNA"/>
</dbReference>
<comment type="caution">
    <text evidence="1">The sequence shown here is derived from an EMBL/GenBank/DDBJ whole genome shotgun (WGS) entry which is preliminary data.</text>
</comment>
<name>A0A1Z5HPV5_9FIRM</name>
<proteinExistence type="predicted"/>
<reference evidence="2" key="1">
    <citation type="journal article" date="2017" name="Appl. Environ. Microbiol.">
        <title>Genomic analysis of Calderihabitans maritimus KKC1, a thermophilic hydrogenogenic carboxydotrophic bacterium isolated from marine sediment.</title>
        <authorList>
            <person name="Omae K."/>
            <person name="Yoneda Y."/>
            <person name="Fukuyama Y."/>
            <person name="Yoshida T."/>
            <person name="Sako Y."/>
        </authorList>
    </citation>
    <scope>NUCLEOTIDE SEQUENCE [LARGE SCALE GENOMIC DNA]</scope>
    <source>
        <strain evidence="2">KKC1</strain>
    </source>
</reference>
<accession>A0A1Z5HPV5</accession>
<dbReference type="AlphaFoldDB" id="A0A1Z5HPV5"/>
<gene>
    <name evidence="1" type="ORF">KKC1_05590</name>
</gene>
<evidence type="ECO:0000313" key="2">
    <source>
        <dbReference type="Proteomes" id="UP000197032"/>
    </source>
</evidence>
<organism evidence="1 2">
    <name type="scientific">Calderihabitans maritimus</name>
    <dbReference type="NCBI Taxonomy" id="1246530"/>
    <lineage>
        <taxon>Bacteria</taxon>
        <taxon>Bacillati</taxon>
        <taxon>Bacillota</taxon>
        <taxon>Clostridia</taxon>
        <taxon>Neomoorellales</taxon>
        <taxon>Calderihabitantaceae</taxon>
        <taxon>Calderihabitans</taxon>
    </lineage>
</organism>
<sequence>MSVLRRNFTAMGNAHSRFIFVNRRLAQAINYTEEECNHEVSRYHESK</sequence>
<evidence type="ECO:0000313" key="1">
    <source>
        <dbReference type="EMBL" id="GAW91397.1"/>
    </source>
</evidence>
<dbReference type="Proteomes" id="UP000197032">
    <property type="component" value="Unassembled WGS sequence"/>
</dbReference>